<dbReference type="Pfam" id="PF01823">
    <property type="entry name" value="MACPF"/>
    <property type="match status" value="1"/>
</dbReference>
<comment type="caution">
    <text evidence="2">The sequence shown here is derived from an EMBL/GenBank/DDBJ whole genome shotgun (WGS) entry which is preliminary data.</text>
</comment>
<proteinExistence type="predicted"/>
<dbReference type="SMART" id="SM00457">
    <property type="entry name" value="MACPF"/>
    <property type="match status" value="1"/>
</dbReference>
<dbReference type="PANTHER" id="PTHR33199">
    <property type="entry name" value="MACPF DOMAIN-CONTAINING PROTEIN CAD1"/>
    <property type="match status" value="1"/>
</dbReference>
<dbReference type="PROSITE" id="PS51412">
    <property type="entry name" value="MACPF_2"/>
    <property type="match status" value="1"/>
</dbReference>
<evidence type="ECO:0000259" key="1">
    <source>
        <dbReference type="PROSITE" id="PS51412"/>
    </source>
</evidence>
<name>A0A2C9U4W7_MANES</name>
<dbReference type="Gramene" id="Manes.17G048500.1.v8.1">
    <property type="protein sequence ID" value="Manes.17G048500.1.v8.1.CDS"/>
    <property type="gene ID" value="Manes.17G048500.v8.1"/>
</dbReference>
<dbReference type="OrthoDB" id="1366754at2759"/>
<feature type="domain" description="MACPF" evidence="1">
    <location>
        <begin position="2"/>
        <end position="328"/>
    </location>
</feature>
<keyword evidence="3" id="KW-1185">Reference proteome</keyword>
<protein>
    <recommendedName>
        <fullName evidence="1">MACPF domain-containing protein</fullName>
    </recommendedName>
</protein>
<dbReference type="EMBL" id="CM004403">
    <property type="protein sequence ID" value="OAY24847.1"/>
    <property type="molecule type" value="Genomic_DNA"/>
</dbReference>
<sequence>MALHLLDPQSAAEKAVSVIGFGYDFTNDVRLSACKPGPSGSRLIELDSNLTRNLVIPGGVVVRNAPTGIKCDKGERTRFRSDILSFNQMSEKFNQDVSLSGKVPSGLFNAMFDFRGCWQKDAASAKSLAYDGWFITLYNIELERSHLTLAEHLKQEVPTSWDAAALAEFIEKYGTHVVVGVKMGGKDVIHIKQLQKSNVQLPEVQKLLTRLADERFSEEGNAAELSRKSKQDGHSVSWALHGFAPTPVIASIKKEDILSIAIRKGGADIGQSHYQWLSTISQSPNVISMSFVPITSLLSGVRGNGFLSHAVNLYLRYKPPIEELHQFLEFQLPRQWAPVYGDLPLTLRRRKQSSPSLRFTLMGPKLYVNTSQVDSGNRPVTGIRLYLEGKRSDHLAIHLQHLSSLPSIVQLSDDHRHEPIEEPVERAYFEPVNWSIFSHVCTAPVQYNGGHIDDSAFIVTRAWFEVKIIGVKKVLFLRLGFSMVASARVRRSEWDGPSTLSRRSGVLSMLISTRFSASLNPPPEKPVKVDVNSAVFPGGPPSVTRAPKMSNFVDTNEMVRGPEHLPGYWVITGAKLCVEGGRISIKAKYSLLAIMSEESMMLM</sequence>
<gene>
    <name evidence="2" type="ORF">MANES_17G048500v8</name>
</gene>
<dbReference type="AlphaFoldDB" id="A0A2C9U4W7"/>
<evidence type="ECO:0000313" key="2">
    <source>
        <dbReference type="EMBL" id="OAY24847.1"/>
    </source>
</evidence>
<dbReference type="PANTHER" id="PTHR33199:SF8">
    <property type="entry name" value="MACPF DOMAIN-CONTAINING PROTEIN NSL1"/>
    <property type="match status" value="1"/>
</dbReference>
<evidence type="ECO:0000313" key="3">
    <source>
        <dbReference type="Proteomes" id="UP000091857"/>
    </source>
</evidence>
<dbReference type="InterPro" id="IPR020864">
    <property type="entry name" value="MACPF"/>
</dbReference>
<reference evidence="3" key="1">
    <citation type="journal article" date="2016" name="Nat. Biotechnol.">
        <title>Sequencing wild and cultivated cassava and related species reveals extensive interspecific hybridization and genetic diversity.</title>
        <authorList>
            <person name="Bredeson J.V."/>
            <person name="Lyons J.B."/>
            <person name="Prochnik S.E."/>
            <person name="Wu G.A."/>
            <person name="Ha C.M."/>
            <person name="Edsinger-Gonzales E."/>
            <person name="Grimwood J."/>
            <person name="Schmutz J."/>
            <person name="Rabbi I.Y."/>
            <person name="Egesi C."/>
            <person name="Nauluvula P."/>
            <person name="Lebot V."/>
            <person name="Ndunguru J."/>
            <person name="Mkamilo G."/>
            <person name="Bart R.S."/>
            <person name="Setter T.L."/>
            <person name="Gleadow R.M."/>
            <person name="Kulakow P."/>
            <person name="Ferguson M.E."/>
            <person name="Rounsley S."/>
            <person name="Rokhsar D.S."/>
        </authorList>
    </citation>
    <scope>NUCLEOTIDE SEQUENCE [LARGE SCALE GENOMIC DNA]</scope>
    <source>
        <strain evidence="3">cv. AM560-2</strain>
    </source>
</reference>
<accession>A0A2C9U4W7</accession>
<dbReference type="GO" id="GO:2000031">
    <property type="term" value="P:regulation of salicylic acid mediated signaling pathway"/>
    <property type="evidence" value="ECO:0007669"/>
    <property type="project" value="InterPro"/>
</dbReference>
<dbReference type="InterPro" id="IPR044663">
    <property type="entry name" value="CAD1/NSL1-like"/>
</dbReference>
<dbReference type="GO" id="GO:0009626">
    <property type="term" value="P:plant-type hypersensitive response"/>
    <property type="evidence" value="ECO:0000318"/>
    <property type="project" value="GO_Central"/>
</dbReference>
<dbReference type="Proteomes" id="UP000091857">
    <property type="component" value="Chromosome 17"/>
</dbReference>
<organism evidence="2 3">
    <name type="scientific">Manihot esculenta</name>
    <name type="common">Cassava</name>
    <name type="synonym">Jatropha manihot</name>
    <dbReference type="NCBI Taxonomy" id="3983"/>
    <lineage>
        <taxon>Eukaryota</taxon>
        <taxon>Viridiplantae</taxon>
        <taxon>Streptophyta</taxon>
        <taxon>Embryophyta</taxon>
        <taxon>Tracheophyta</taxon>
        <taxon>Spermatophyta</taxon>
        <taxon>Magnoliopsida</taxon>
        <taxon>eudicotyledons</taxon>
        <taxon>Gunneridae</taxon>
        <taxon>Pentapetalae</taxon>
        <taxon>rosids</taxon>
        <taxon>fabids</taxon>
        <taxon>Malpighiales</taxon>
        <taxon>Euphorbiaceae</taxon>
        <taxon>Crotonoideae</taxon>
        <taxon>Manihoteae</taxon>
        <taxon>Manihot</taxon>
    </lineage>
</organism>
<dbReference type="STRING" id="3983.A0A2C9U4W7"/>